<dbReference type="AlphaFoldDB" id="C9ZM26"/>
<keyword evidence="1" id="KW-1133">Transmembrane helix</keyword>
<reference evidence="3" key="1">
    <citation type="journal article" date="2010" name="PLoS Negl. Trop. Dis.">
        <title>The genome sequence of Trypanosoma brucei gambiense, causative agent of chronic human african trypanosomiasis.</title>
        <authorList>
            <person name="Jackson A.P."/>
            <person name="Sanders M."/>
            <person name="Berry A."/>
            <person name="McQuillan J."/>
            <person name="Aslett M.A."/>
            <person name="Quail M.A."/>
            <person name="Chukualim B."/>
            <person name="Capewell P."/>
            <person name="MacLeod A."/>
            <person name="Melville S.E."/>
            <person name="Gibson W."/>
            <person name="Barry J.D."/>
            <person name="Berriman M."/>
            <person name="Hertz-Fowler C."/>
        </authorList>
    </citation>
    <scope>NUCLEOTIDE SEQUENCE [LARGE SCALE GENOMIC DNA]</scope>
    <source>
        <strain evidence="3">MHOM/CI/86/DAL972</strain>
    </source>
</reference>
<feature type="transmembrane region" description="Helical" evidence="1">
    <location>
        <begin position="145"/>
        <end position="170"/>
    </location>
</feature>
<protein>
    <submittedName>
        <fullName evidence="2">T. brucei spp.-specific protein</fullName>
    </submittedName>
</protein>
<organism evidence="2 3">
    <name type="scientific">Trypanosoma brucei gambiense (strain MHOM/CI/86/DAL972)</name>
    <dbReference type="NCBI Taxonomy" id="679716"/>
    <lineage>
        <taxon>Eukaryota</taxon>
        <taxon>Discoba</taxon>
        <taxon>Euglenozoa</taxon>
        <taxon>Kinetoplastea</taxon>
        <taxon>Metakinetoplastina</taxon>
        <taxon>Trypanosomatida</taxon>
        <taxon>Trypanosomatidae</taxon>
        <taxon>Trypanosoma</taxon>
    </lineage>
</organism>
<gene>
    <name evidence="2" type="ORF">TbgDal_IV1560</name>
</gene>
<feature type="transmembrane region" description="Helical" evidence="1">
    <location>
        <begin position="23"/>
        <end position="47"/>
    </location>
</feature>
<dbReference type="EMBL" id="FN554967">
    <property type="protein sequence ID" value="CBH10451.1"/>
    <property type="molecule type" value="Genomic_DNA"/>
</dbReference>
<keyword evidence="1" id="KW-0812">Transmembrane</keyword>
<proteinExistence type="predicted"/>
<dbReference type="GeneID" id="23859563"/>
<dbReference type="RefSeq" id="XP_011772741.1">
    <property type="nucleotide sequence ID" value="XM_011774439.1"/>
</dbReference>
<feature type="transmembrane region" description="Helical" evidence="1">
    <location>
        <begin position="105"/>
        <end position="125"/>
    </location>
</feature>
<sequence length="171" mass="19558">MYRDVVIRTAFVGSRRDVNTGFVFHPFLLLLLSLLFSLGVFFSLSVASYRRVHLSPLTSLQDHLLPFRLFSLTPHPLSVLVTDADSLFATCTHTLDHVAARRSRCVFFFFLLFSFSHLPFYYSQVLLPPPPPSGLSRPRSLCVDVFVFCFFFVLMAVLLMLMKLIFLSLLT</sequence>
<dbReference type="KEGG" id="tbg:TbgDal_IV1560"/>
<name>C9ZM26_TRYB9</name>
<accession>C9ZM26</accession>
<evidence type="ECO:0000313" key="3">
    <source>
        <dbReference type="Proteomes" id="UP000002316"/>
    </source>
</evidence>
<evidence type="ECO:0000256" key="1">
    <source>
        <dbReference type="SAM" id="Phobius"/>
    </source>
</evidence>
<evidence type="ECO:0000313" key="2">
    <source>
        <dbReference type="EMBL" id="CBH10451.1"/>
    </source>
</evidence>
<keyword evidence="1" id="KW-0472">Membrane</keyword>
<dbReference type="Proteomes" id="UP000002316">
    <property type="component" value="Chromosome 4"/>
</dbReference>
<dbReference type="VEuPathDB" id="TriTrypDB:Tbg972.4.1560"/>